<dbReference type="InterPro" id="IPR029063">
    <property type="entry name" value="SAM-dependent_MTases_sf"/>
</dbReference>
<dbReference type="Gene3D" id="3.40.50.150">
    <property type="entry name" value="Vaccinia Virus protein VP39"/>
    <property type="match status" value="1"/>
</dbReference>
<sequence>MQAVFNWEVKFGVNIKTKESNIMPINQLVEFCAGSINKDGKCIDCEHNCSNNCNICLQECHFGSPRGYDCNNMIYCYTCSYSYKYASEIGHLFYNLGFNRFRQFNILNLGCGSCADLFGVDRYLSIVGTQRPISYVGVDNNERWLETHNQIQTIFPQYNIEFINSDIFDFLDNITDDDMLEYNFVILQYILNEFNLHCRERIDEFIEKFTHKIIDKLPEKSIVITNDINHNDVRSISARIFNQSQINNLTSQFLYRFPHQPLHDYGGENHPFDNLMFDVPEVIEGRFDIKKPCSSAQSVIFKTRNR</sequence>
<organism evidence="1 2">
    <name type="scientific">Bacteroides luti</name>
    <dbReference type="NCBI Taxonomy" id="1297750"/>
    <lineage>
        <taxon>Bacteria</taxon>
        <taxon>Pseudomonadati</taxon>
        <taxon>Bacteroidota</taxon>
        <taxon>Bacteroidia</taxon>
        <taxon>Bacteroidales</taxon>
        <taxon>Bacteroidaceae</taxon>
        <taxon>Bacteroides</taxon>
    </lineage>
</organism>
<dbReference type="GO" id="GO:0008168">
    <property type="term" value="F:methyltransferase activity"/>
    <property type="evidence" value="ECO:0007669"/>
    <property type="project" value="UniProtKB-KW"/>
</dbReference>
<dbReference type="EMBL" id="FQTV01000023">
    <property type="protein sequence ID" value="SHG10113.1"/>
    <property type="molecule type" value="Genomic_DNA"/>
</dbReference>
<gene>
    <name evidence="1" type="ORF">SAMN05444405_12339</name>
</gene>
<keyword evidence="1" id="KW-0489">Methyltransferase</keyword>
<dbReference type="STRING" id="1297750.SAMN05444405_12339"/>
<evidence type="ECO:0000313" key="1">
    <source>
        <dbReference type="EMBL" id="SHG10113.1"/>
    </source>
</evidence>
<protein>
    <submittedName>
        <fullName evidence="1">Methyltransferase domain-containing protein</fullName>
    </submittedName>
</protein>
<keyword evidence="1" id="KW-0808">Transferase</keyword>
<dbReference type="AlphaFoldDB" id="A0A1M5H2F7"/>
<accession>A0A1M5H2F7</accession>
<dbReference type="OrthoDB" id="9800454at2"/>
<dbReference type="SUPFAM" id="SSF53335">
    <property type="entry name" value="S-adenosyl-L-methionine-dependent methyltransferases"/>
    <property type="match status" value="1"/>
</dbReference>
<evidence type="ECO:0000313" key="2">
    <source>
        <dbReference type="Proteomes" id="UP000184509"/>
    </source>
</evidence>
<proteinExistence type="predicted"/>
<name>A0A1M5H2F7_9BACE</name>
<dbReference type="Proteomes" id="UP000184509">
    <property type="component" value="Unassembled WGS sequence"/>
</dbReference>
<dbReference type="GO" id="GO:0032259">
    <property type="term" value="P:methylation"/>
    <property type="evidence" value="ECO:0007669"/>
    <property type="project" value="UniProtKB-KW"/>
</dbReference>
<keyword evidence="2" id="KW-1185">Reference proteome</keyword>
<reference evidence="1 2" key="1">
    <citation type="submission" date="2016-11" db="EMBL/GenBank/DDBJ databases">
        <authorList>
            <person name="Jaros S."/>
            <person name="Januszkiewicz K."/>
            <person name="Wedrychowicz H."/>
        </authorList>
    </citation>
    <scope>NUCLEOTIDE SEQUENCE [LARGE SCALE GENOMIC DNA]</scope>
    <source>
        <strain evidence="1 2">DSM 26991</strain>
    </source>
</reference>